<reference evidence="2" key="1">
    <citation type="journal article" date="2015" name="Nature">
        <title>Complex archaea that bridge the gap between prokaryotes and eukaryotes.</title>
        <authorList>
            <person name="Spang A."/>
            <person name="Saw J.H."/>
            <person name="Jorgensen S.L."/>
            <person name="Zaremba-Niedzwiedzka K."/>
            <person name="Martijn J."/>
            <person name="Lind A.E."/>
            <person name="van Eijk R."/>
            <person name="Schleper C."/>
            <person name="Guy L."/>
            <person name="Ettema T.J."/>
        </authorList>
    </citation>
    <scope>NUCLEOTIDE SEQUENCE</scope>
</reference>
<evidence type="ECO:0000256" key="1">
    <source>
        <dbReference type="SAM" id="MobiDB-lite"/>
    </source>
</evidence>
<accession>A0A0F9VY90</accession>
<feature type="region of interest" description="Disordered" evidence="1">
    <location>
        <begin position="164"/>
        <end position="221"/>
    </location>
</feature>
<feature type="compositionally biased region" description="Basic and acidic residues" evidence="1">
    <location>
        <begin position="164"/>
        <end position="191"/>
    </location>
</feature>
<proteinExistence type="predicted"/>
<comment type="caution">
    <text evidence="2">The sequence shown here is derived from an EMBL/GenBank/DDBJ whole genome shotgun (WGS) entry which is preliminary data.</text>
</comment>
<protein>
    <submittedName>
        <fullName evidence="2">Uncharacterized protein</fullName>
    </submittedName>
</protein>
<dbReference type="AlphaFoldDB" id="A0A0F9VY90"/>
<organism evidence="2">
    <name type="scientific">marine sediment metagenome</name>
    <dbReference type="NCBI Taxonomy" id="412755"/>
    <lineage>
        <taxon>unclassified sequences</taxon>
        <taxon>metagenomes</taxon>
        <taxon>ecological metagenomes</taxon>
    </lineage>
</organism>
<dbReference type="EMBL" id="LAZR01000399">
    <property type="protein sequence ID" value="KKN70688.1"/>
    <property type="molecule type" value="Genomic_DNA"/>
</dbReference>
<sequence length="221" mass="25107">MLSEQEFFKLWHKAHGLRRDQADFSPPSNLWELLEPHLRGEFPREAVNKIVCNSGGYHIVSHHPSIDGAVDDLERLWNGDSNYCDECDGKRFVSFIPRMGAMIGCPKCNPPKPLCGTCGGSQKKRIHEIDCIAGLKKCNPKRPCGRLEPCPDCKPEIRYHRSESGMHLEERGAERRQGKADRRDFANRRCAPDSGRTYATQHGGRRESQRRSTTLVGALRR</sequence>
<name>A0A0F9VY90_9ZZZZ</name>
<evidence type="ECO:0000313" key="2">
    <source>
        <dbReference type="EMBL" id="KKN70688.1"/>
    </source>
</evidence>
<gene>
    <name evidence="2" type="ORF">LCGC14_0428430</name>
</gene>